<comment type="caution">
    <text evidence="2">The sequence shown here is derived from an EMBL/GenBank/DDBJ whole genome shotgun (WGS) entry which is preliminary data.</text>
</comment>
<gene>
    <name evidence="2" type="ORF">LCGC14_1218330</name>
</gene>
<dbReference type="InterPro" id="IPR051805">
    <property type="entry name" value="Dehydratase_Activator_Redct"/>
</dbReference>
<dbReference type="EMBL" id="LAZR01006391">
    <property type="protein sequence ID" value="KKM92448.1"/>
    <property type="molecule type" value="Genomic_DNA"/>
</dbReference>
<dbReference type="PANTHER" id="PTHR32329:SF2">
    <property type="entry name" value="BIFUNCTIONAL PROTEIN [INCLUDES 2-HYDROXYACYL-COA DEHYDRATASE (N-TER) AND ITS ACTIVATOR DOMAIN (C_TERM)"/>
    <property type="match status" value="1"/>
</dbReference>
<reference evidence="2" key="1">
    <citation type="journal article" date="2015" name="Nature">
        <title>Complex archaea that bridge the gap between prokaryotes and eukaryotes.</title>
        <authorList>
            <person name="Spang A."/>
            <person name="Saw J.H."/>
            <person name="Jorgensen S.L."/>
            <person name="Zaremba-Niedzwiedzka K."/>
            <person name="Martijn J."/>
            <person name="Lind A.E."/>
            <person name="van Eijk R."/>
            <person name="Schleper C."/>
            <person name="Guy L."/>
            <person name="Ettema T.J."/>
        </authorList>
    </citation>
    <scope>NUCLEOTIDE SEQUENCE</scope>
</reference>
<dbReference type="PANTHER" id="PTHR32329">
    <property type="entry name" value="BIFUNCTIONAL PROTEIN [INCLUDES 2-HYDROXYACYL-COA DEHYDRATASE (N-TER) AND ITS ACTIVATOR DOMAIN (C_TERM)-RELATED"/>
    <property type="match status" value="1"/>
</dbReference>
<proteinExistence type="predicted"/>
<protein>
    <submittedName>
        <fullName evidence="2">Uncharacterized protein</fullName>
    </submittedName>
</protein>
<evidence type="ECO:0000313" key="2">
    <source>
        <dbReference type="EMBL" id="KKM92448.1"/>
    </source>
</evidence>
<accession>A0A0F9LG28</accession>
<dbReference type="AlphaFoldDB" id="A0A0F9LG28"/>
<evidence type="ECO:0000256" key="1">
    <source>
        <dbReference type="SAM" id="Coils"/>
    </source>
</evidence>
<feature type="coiled-coil region" evidence="1">
    <location>
        <begin position="306"/>
        <end position="333"/>
    </location>
</feature>
<name>A0A0F9LG28_9ZZZZ</name>
<keyword evidence="1" id="KW-0175">Coiled coil</keyword>
<sequence length="468" mass="54093">MTEIELNKGLEGLADRKNRQARFSKSFEYIIDSENQRVELSDPRIVYVNPEPRNSYGSLLVVDLYKKHNRNIRISKETDKKILRYGKKICSGRECLPSVSITGAVLKDINEDRKNDEITIYRTPIDQHGPCQNGAWPLLWDTFSKRLNLKNIIFYAFPNYTNKYLGLSAEIIVSEHTNFLIGHYLIEARNALQCIAEDKVEALMIFEDETYRFIENIKNNKKTLKTGLIQWARNIRQIPLKTSVEETTKILIFGGFNLMFDHYPVEDFFLEQGIIVKVVDIAESMNFILGETSIRWGVRKGKFTPKEQFSSDLNDLTDLNEQEKKEALRAKRKRNTMKFLDSQCNLFRRLIGKSGLLFDSYADFVDLLEEGNKYVSSNSFTETPLIVGRFMHSIKEEIYDGLINLGTFNCQPAMNSQAIIRPLANKSNIPYAAIDCEGPWISTNQRRLLETIAVQAKRIREKKNLNLK</sequence>
<organism evidence="2">
    <name type="scientific">marine sediment metagenome</name>
    <dbReference type="NCBI Taxonomy" id="412755"/>
    <lineage>
        <taxon>unclassified sequences</taxon>
        <taxon>metagenomes</taxon>
        <taxon>ecological metagenomes</taxon>
    </lineage>
</organism>